<keyword evidence="3 8" id="KW-1133">Transmembrane helix</keyword>
<evidence type="ECO:0000256" key="1">
    <source>
        <dbReference type="ARBA" id="ARBA00004141"/>
    </source>
</evidence>
<keyword evidence="4 8" id="KW-0472">Membrane</keyword>
<dbReference type="EMBL" id="CACRXK020022760">
    <property type="protein sequence ID" value="CAB4037122.1"/>
    <property type="molecule type" value="Genomic_DNA"/>
</dbReference>
<feature type="transmembrane region" description="Helical" evidence="8">
    <location>
        <begin position="268"/>
        <end position="285"/>
    </location>
</feature>
<organism evidence="10 11">
    <name type="scientific">Paramuricea clavata</name>
    <name type="common">Red gorgonian</name>
    <name type="synonym">Violescent sea-whip</name>
    <dbReference type="NCBI Taxonomy" id="317549"/>
    <lineage>
        <taxon>Eukaryota</taxon>
        <taxon>Metazoa</taxon>
        <taxon>Cnidaria</taxon>
        <taxon>Anthozoa</taxon>
        <taxon>Octocorallia</taxon>
        <taxon>Malacalcyonacea</taxon>
        <taxon>Plexauridae</taxon>
        <taxon>Paramuricea</taxon>
    </lineage>
</organism>
<dbReference type="GO" id="GO:0016020">
    <property type="term" value="C:membrane"/>
    <property type="evidence" value="ECO:0007669"/>
    <property type="project" value="UniProtKB-SubCell"/>
</dbReference>
<comment type="subcellular location">
    <subcellularLocation>
        <location evidence="1">Membrane</location>
        <topology evidence="1">Multi-pass membrane protein</topology>
    </subcellularLocation>
</comment>
<feature type="transmembrane region" description="Helical" evidence="8">
    <location>
        <begin position="224"/>
        <end position="247"/>
    </location>
</feature>
<comment type="similarity">
    <text evidence="6">Belongs to the TMEM104 family.</text>
</comment>
<evidence type="ECO:0000256" key="8">
    <source>
        <dbReference type="SAM" id="Phobius"/>
    </source>
</evidence>
<evidence type="ECO:0000256" key="3">
    <source>
        <dbReference type="ARBA" id="ARBA00022989"/>
    </source>
</evidence>
<dbReference type="OrthoDB" id="294541at2759"/>
<evidence type="ECO:0000256" key="7">
    <source>
        <dbReference type="SAM" id="MobiDB-lite"/>
    </source>
</evidence>
<feature type="transmembrane region" description="Helical" evidence="8">
    <location>
        <begin position="150"/>
        <end position="168"/>
    </location>
</feature>
<feature type="domain" description="Amino acid transporter transmembrane" evidence="9">
    <location>
        <begin position="2"/>
        <end position="303"/>
    </location>
</feature>
<evidence type="ECO:0000256" key="5">
    <source>
        <dbReference type="ARBA" id="ARBA00023180"/>
    </source>
</evidence>
<feature type="region of interest" description="Disordered" evidence="7">
    <location>
        <begin position="50"/>
        <end position="69"/>
    </location>
</feature>
<dbReference type="Pfam" id="PF01490">
    <property type="entry name" value="Aa_trans"/>
    <property type="match status" value="1"/>
</dbReference>
<evidence type="ECO:0000259" key="9">
    <source>
        <dbReference type="Pfam" id="PF01490"/>
    </source>
</evidence>
<sequence length="311" mass="34381">MGEMAHMFFGKIGIRLFYLCIAVYLYGDLAIYATAVPKSMRNVVCESSDGGGNYSSNNSSTQTNSTSDHGDKCYGLERDAVYRILVAIFAVLVCPFAFTNVQKTKYVQYLTTFLRWLCFSLMIVLALIRLGQRKGSGKPSVADFSGIPDLFGASVYSFMCQHSLPSLITPLKNKKYVTSILFMDVGVALLFYSLLSFTAVFTFSESQIEDVYTLSFKHITSSGISTFLALYPVFALSASFPIISITLRENLKSLFQKDGREFSWAVEKIVFPLFAVLPPIVIALSTTNVEMLVSLTGSYAGAGVHMLYRPC</sequence>
<feature type="transmembrane region" description="Helical" evidence="8">
    <location>
        <begin position="80"/>
        <end position="101"/>
    </location>
</feature>
<dbReference type="PANTHER" id="PTHR16189:SF0">
    <property type="entry name" value="TRANSMEMBRANE PROTEIN 104"/>
    <property type="match status" value="1"/>
</dbReference>
<evidence type="ECO:0000313" key="10">
    <source>
        <dbReference type="EMBL" id="CAB4037122.1"/>
    </source>
</evidence>
<evidence type="ECO:0000256" key="2">
    <source>
        <dbReference type="ARBA" id="ARBA00022692"/>
    </source>
</evidence>
<keyword evidence="2 8" id="KW-0812">Transmembrane</keyword>
<dbReference type="PANTHER" id="PTHR16189">
    <property type="entry name" value="TRANSMEMBRANE PROTEIN 104-RELATED"/>
    <property type="match status" value="1"/>
</dbReference>
<keyword evidence="11" id="KW-1185">Reference proteome</keyword>
<name>A0A7D9LRD3_PARCT</name>
<dbReference type="AlphaFoldDB" id="A0A7D9LRD3"/>
<evidence type="ECO:0000313" key="11">
    <source>
        <dbReference type="Proteomes" id="UP001152795"/>
    </source>
</evidence>
<evidence type="ECO:0000256" key="4">
    <source>
        <dbReference type="ARBA" id="ARBA00023136"/>
    </source>
</evidence>
<feature type="transmembrane region" description="Helical" evidence="8">
    <location>
        <begin position="113"/>
        <end position="130"/>
    </location>
</feature>
<proteinExistence type="inferred from homology"/>
<gene>
    <name evidence="10" type="ORF">PACLA_8A054559</name>
</gene>
<comment type="caution">
    <text evidence="10">The sequence shown here is derived from an EMBL/GenBank/DDBJ whole genome shotgun (WGS) entry which is preliminary data.</text>
</comment>
<evidence type="ECO:0000256" key="6">
    <source>
        <dbReference type="ARBA" id="ARBA00038166"/>
    </source>
</evidence>
<keyword evidence="5" id="KW-0325">Glycoprotein</keyword>
<dbReference type="Proteomes" id="UP001152795">
    <property type="component" value="Unassembled WGS sequence"/>
</dbReference>
<feature type="compositionally biased region" description="Low complexity" evidence="7">
    <location>
        <begin position="54"/>
        <end position="67"/>
    </location>
</feature>
<dbReference type="InterPro" id="IPR013057">
    <property type="entry name" value="AA_transpt_TM"/>
</dbReference>
<reference evidence="10" key="1">
    <citation type="submission" date="2020-04" db="EMBL/GenBank/DDBJ databases">
        <authorList>
            <person name="Alioto T."/>
            <person name="Alioto T."/>
            <person name="Gomez Garrido J."/>
        </authorList>
    </citation>
    <scope>NUCLEOTIDE SEQUENCE</scope>
    <source>
        <strain evidence="10">A484AB</strain>
    </source>
</reference>
<dbReference type="Gene3D" id="1.20.1740.10">
    <property type="entry name" value="Amino acid/polyamine transporter I"/>
    <property type="match status" value="1"/>
</dbReference>
<protein>
    <recommendedName>
        <fullName evidence="9">Amino acid transporter transmembrane domain-containing protein</fullName>
    </recommendedName>
</protein>
<feature type="transmembrane region" description="Helical" evidence="8">
    <location>
        <begin position="12"/>
        <end position="33"/>
    </location>
</feature>
<feature type="transmembrane region" description="Helical" evidence="8">
    <location>
        <begin position="180"/>
        <end position="204"/>
    </location>
</feature>
<accession>A0A7D9LRD3</accession>